<feature type="compositionally biased region" description="Polar residues" evidence="12">
    <location>
        <begin position="221"/>
        <end position="230"/>
    </location>
</feature>
<dbReference type="InterPro" id="IPR011011">
    <property type="entry name" value="Znf_FYVE_PHD"/>
</dbReference>
<comment type="similarity">
    <text evidence="2 10">Belongs to the ING family.</text>
</comment>
<evidence type="ECO:0000256" key="10">
    <source>
        <dbReference type="RuleBase" id="RU361213"/>
    </source>
</evidence>
<dbReference type="PANTHER" id="PTHR10333:SF89">
    <property type="entry name" value="INHIBITOR OF GROWTH PROTEIN"/>
    <property type="match status" value="1"/>
</dbReference>
<dbReference type="GO" id="GO:0045893">
    <property type="term" value="P:positive regulation of DNA-templated transcription"/>
    <property type="evidence" value="ECO:0007669"/>
    <property type="project" value="TreeGrafter"/>
</dbReference>
<evidence type="ECO:0000256" key="9">
    <source>
        <dbReference type="PROSITE-ProRule" id="PRU00146"/>
    </source>
</evidence>
<accession>A0A226E768</accession>
<evidence type="ECO:0000256" key="2">
    <source>
        <dbReference type="ARBA" id="ARBA00010210"/>
    </source>
</evidence>
<feature type="binding site" evidence="8">
    <location>
        <position position="375"/>
    </location>
    <ligand>
        <name>Zn(2+)</name>
        <dbReference type="ChEBI" id="CHEBI:29105"/>
        <label>2</label>
    </ligand>
</feature>
<keyword evidence="4 9" id="KW-0863">Zinc-finger</keyword>
<dbReference type="GO" id="GO:0006325">
    <property type="term" value="P:chromatin organization"/>
    <property type="evidence" value="ECO:0007669"/>
    <property type="project" value="UniProtKB-KW"/>
</dbReference>
<feature type="binding site" evidence="8">
    <location>
        <position position="345"/>
    </location>
    <ligand>
        <name>Zn(2+)</name>
        <dbReference type="ChEBI" id="CHEBI:29105"/>
        <label>2</label>
    </ligand>
</feature>
<feature type="compositionally biased region" description="Low complexity" evidence="12">
    <location>
        <begin position="276"/>
        <end position="288"/>
    </location>
</feature>
<dbReference type="OMA" id="KCVIEWF"/>
<feature type="region of interest" description="Disordered" evidence="12">
    <location>
        <begin position="140"/>
        <end position="178"/>
    </location>
</feature>
<feature type="site" description="Histone H3K4me3 binding" evidence="7">
    <location>
        <position position="331"/>
    </location>
</feature>
<dbReference type="FunFam" id="3.30.40.10:FF:000021">
    <property type="entry name" value="Inhibitor of growth 2b"/>
    <property type="match status" value="1"/>
</dbReference>
<feature type="site" description="Histone H3K4me3 binding" evidence="7">
    <location>
        <position position="354"/>
    </location>
</feature>
<feature type="compositionally biased region" description="Basic and acidic residues" evidence="12">
    <location>
        <begin position="251"/>
        <end position="264"/>
    </location>
</feature>
<keyword evidence="10" id="KW-0156">Chromatin regulator</keyword>
<dbReference type="GO" id="GO:0008270">
    <property type="term" value="F:zinc ion binding"/>
    <property type="evidence" value="ECO:0007669"/>
    <property type="project" value="UniProtKB-KW"/>
</dbReference>
<evidence type="ECO:0000256" key="5">
    <source>
        <dbReference type="ARBA" id="ARBA00022833"/>
    </source>
</evidence>
<dbReference type="SUPFAM" id="SSF57903">
    <property type="entry name" value="FYVE/PHD zinc finger"/>
    <property type="match status" value="1"/>
</dbReference>
<dbReference type="AlphaFoldDB" id="A0A226E768"/>
<dbReference type="OrthoDB" id="5411773at2759"/>
<evidence type="ECO:0000256" key="8">
    <source>
        <dbReference type="PIRSR" id="PIRSR628651-51"/>
    </source>
</evidence>
<evidence type="ECO:0000256" key="3">
    <source>
        <dbReference type="ARBA" id="ARBA00022723"/>
    </source>
</evidence>
<dbReference type="EMBL" id="LNIX01000006">
    <property type="protein sequence ID" value="OXA53188.1"/>
    <property type="molecule type" value="Genomic_DNA"/>
</dbReference>
<feature type="site" description="Histone H3K4me3 binding" evidence="7">
    <location>
        <position position="346"/>
    </location>
</feature>
<name>A0A226E768_FOLCA</name>
<dbReference type="InterPro" id="IPR013083">
    <property type="entry name" value="Znf_RING/FYVE/PHD"/>
</dbReference>
<dbReference type="GO" id="GO:0005634">
    <property type="term" value="C:nucleus"/>
    <property type="evidence" value="ECO:0007669"/>
    <property type="project" value="UniProtKB-SubCell"/>
</dbReference>
<feature type="site" description="Histone H3K4me3 binding" evidence="7">
    <location>
        <position position="342"/>
    </location>
</feature>
<dbReference type="PROSITE" id="PS50016">
    <property type="entry name" value="ZF_PHD_2"/>
    <property type="match status" value="1"/>
</dbReference>
<keyword evidence="3 8" id="KW-0479">Metal-binding</keyword>
<gene>
    <name evidence="14" type="ORF">Fcan01_12032</name>
</gene>
<dbReference type="InterPro" id="IPR028651">
    <property type="entry name" value="ING_fam"/>
</dbReference>
<evidence type="ECO:0000256" key="4">
    <source>
        <dbReference type="ARBA" id="ARBA00022771"/>
    </source>
</evidence>
<keyword evidence="6 10" id="KW-0539">Nucleus</keyword>
<feature type="compositionally biased region" description="Basic residues" evidence="12">
    <location>
        <begin position="300"/>
        <end position="310"/>
    </location>
</feature>
<feature type="compositionally biased region" description="Acidic residues" evidence="12">
    <location>
        <begin position="317"/>
        <end position="327"/>
    </location>
</feature>
<feature type="binding site" evidence="8">
    <location>
        <position position="356"/>
    </location>
    <ligand>
        <name>Zn(2+)</name>
        <dbReference type="ChEBI" id="CHEBI:29105"/>
        <label>1</label>
    </ligand>
</feature>
<feature type="binding site" evidence="8">
    <location>
        <position position="350"/>
    </location>
    <ligand>
        <name>Zn(2+)</name>
        <dbReference type="ChEBI" id="CHEBI:29105"/>
        <label>2</label>
    </ligand>
</feature>
<feature type="binding site" evidence="8">
    <location>
        <position position="332"/>
    </location>
    <ligand>
        <name>Zn(2+)</name>
        <dbReference type="ChEBI" id="CHEBI:29105"/>
        <label>1</label>
    </ligand>
</feature>
<dbReference type="InterPro" id="IPR019787">
    <property type="entry name" value="Znf_PHD-finger"/>
</dbReference>
<feature type="binding site" evidence="8">
    <location>
        <position position="359"/>
    </location>
    <ligand>
        <name>Zn(2+)</name>
        <dbReference type="ChEBI" id="CHEBI:29105"/>
        <label>1</label>
    </ligand>
</feature>
<dbReference type="Gene3D" id="3.30.40.10">
    <property type="entry name" value="Zinc/RING finger domain, C3HC4 (zinc finger)"/>
    <property type="match status" value="1"/>
</dbReference>
<comment type="domain">
    <text evidence="10">The PHD-type zinc finger mediates the binding to H3K4me3.</text>
</comment>
<evidence type="ECO:0000256" key="11">
    <source>
        <dbReference type="SAM" id="Coils"/>
    </source>
</evidence>
<proteinExistence type="inferred from homology"/>
<protein>
    <recommendedName>
        <fullName evidence="10">Inhibitor of growth protein</fullName>
    </recommendedName>
</protein>
<feature type="domain" description="PHD-type" evidence="13">
    <location>
        <begin position="329"/>
        <end position="378"/>
    </location>
</feature>
<dbReference type="CDD" id="cd15584">
    <property type="entry name" value="PHD_ING1_2"/>
    <property type="match status" value="1"/>
</dbReference>
<organism evidence="14 15">
    <name type="scientific">Folsomia candida</name>
    <name type="common">Springtail</name>
    <dbReference type="NCBI Taxonomy" id="158441"/>
    <lineage>
        <taxon>Eukaryota</taxon>
        <taxon>Metazoa</taxon>
        <taxon>Ecdysozoa</taxon>
        <taxon>Arthropoda</taxon>
        <taxon>Hexapoda</taxon>
        <taxon>Collembola</taxon>
        <taxon>Entomobryomorpha</taxon>
        <taxon>Isotomoidea</taxon>
        <taxon>Isotomidae</taxon>
        <taxon>Proisotominae</taxon>
        <taxon>Folsomia</taxon>
    </lineage>
</organism>
<dbReference type="InterPro" id="IPR001965">
    <property type="entry name" value="Znf_PHD"/>
</dbReference>
<feature type="region of interest" description="Disordered" evidence="12">
    <location>
        <begin position="195"/>
        <end position="327"/>
    </location>
</feature>
<dbReference type="STRING" id="158441.A0A226E768"/>
<feature type="binding site" evidence="8">
    <location>
        <position position="334"/>
    </location>
    <ligand>
        <name>Zn(2+)</name>
        <dbReference type="ChEBI" id="CHEBI:29105"/>
        <label>1</label>
    </ligand>
</feature>
<evidence type="ECO:0000313" key="15">
    <source>
        <dbReference type="Proteomes" id="UP000198287"/>
    </source>
</evidence>
<evidence type="ECO:0000256" key="12">
    <source>
        <dbReference type="SAM" id="MobiDB-lite"/>
    </source>
</evidence>
<evidence type="ECO:0000256" key="1">
    <source>
        <dbReference type="ARBA" id="ARBA00004123"/>
    </source>
</evidence>
<dbReference type="Proteomes" id="UP000198287">
    <property type="component" value="Unassembled WGS sequence"/>
</dbReference>
<evidence type="ECO:0000256" key="7">
    <source>
        <dbReference type="PIRSR" id="PIRSR628651-50"/>
    </source>
</evidence>
<dbReference type="InterPro" id="IPR028643">
    <property type="entry name" value="ING1_PHD_Znf"/>
</dbReference>
<sequence>MMNQQAMDSLYSATYMEDYLDCVENLPDDIQRNMSRMRDLDIQYSKYMKELETAMEDLMEQIDVEQADEREDEEDLEQLEKTRRRRKYSKARSSVQEILMKAQDIGDEKLQIAQNVQDNIENKARQLELDKKNLGELVTKLRPREYGRENENQETPKEERERPGIKRARRAKHEVFVPSIMGPSTLEVTSYVDSIQDEPKPSTSRGGHHYNSHANEKTVHHSTAASSATHDTQDRKTSTASQPDQVPTTTARERHSTKGSRNNETESSTPSRASERTVSASASVASPAKQVQKANVVEKKGKKRKSTKQSKSKDASPPDDADTIDPDEPTYCLCDQISYGEMIGCDNDLCPIEWFHFSCVSLTHKPKGKWYCPRCRGDKPNVMKNRTVLIKELAKYNREREEKA</sequence>
<evidence type="ECO:0000313" key="14">
    <source>
        <dbReference type="EMBL" id="OXA53188.1"/>
    </source>
</evidence>
<dbReference type="SMART" id="SM01408">
    <property type="entry name" value="ING"/>
    <property type="match status" value="1"/>
</dbReference>
<dbReference type="CDD" id="cd16857">
    <property type="entry name" value="ING_ING1_2"/>
    <property type="match status" value="1"/>
</dbReference>
<evidence type="ECO:0000259" key="13">
    <source>
        <dbReference type="PROSITE" id="PS50016"/>
    </source>
</evidence>
<evidence type="ECO:0000256" key="6">
    <source>
        <dbReference type="ARBA" id="ARBA00023242"/>
    </source>
</evidence>
<feature type="binding site" evidence="8">
    <location>
        <position position="372"/>
    </location>
    <ligand>
        <name>Zn(2+)</name>
        <dbReference type="ChEBI" id="CHEBI:29105"/>
        <label>2</label>
    </ligand>
</feature>
<dbReference type="PROSITE" id="PS01359">
    <property type="entry name" value="ZF_PHD_1"/>
    <property type="match status" value="1"/>
</dbReference>
<feature type="compositionally biased region" description="Polar residues" evidence="12">
    <location>
        <begin position="238"/>
        <end position="250"/>
    </location>
</feature>
<dbReference type="Gene3D" id="6.10.140.1740">
    <property type="match status" value="1"/>
</dbReference>
<dbReference type="InterPro" id="IPR024610">
    <property type="entry name" value="ING_N_histone-binding"/>
</dbReference>
<keyword evidence="5 8" id="KW-0862">Zinc</keyword>
<dbReference type="PANTHER" id="PTHR10333">
    <property type="entry name" value="INHIBITOR OF GROWTH PROTEIN"/>
    <property type="match status" value="1"/>
</dbReference>
<comment type="subcellular location">
    <subcellularLocation>
        <location evidence="1 10">Nucleus</location>
    </subcellularLocation>
</comment>
<dbReference type="SMART" id="SM00249">
    <property type="entry name" value="PHD"/>
    <property type="match status" value="1"/>
</dbReference>
<comment type="caution">
    <text evidence="14">The sequence shown here is derived from an EMBL/GenBank/DDBJ whole genome shotgun (WGS) entry which is preliminary data.</text>
</comment>
<feature type="compositionally biased region" description="Acidic residues" evidence="12">
    <location>
        <begin position="64"/>
        <end position="77"/>
    </location>
</feature>
<keyword evidence="15" id="KW-1185">Reference proteome</keyword>
<dbReference type="Pfam" id="PF12998">
    <property type="entry name" value="ING"/>
    <property type="match status" value="1"/>
</dbReference>
<comment type="subunit">
    <text evidence="10">Component of an histone acetyltransferase complex. Interacts with H3K4me3 and to a lesser extent with H3K4me2.</text>
</comment>
<reference evidence="14 15" key="1">
    <citation type="submission" date="2015-12" db="EMBL/GenBank/DDBJ databases">
        <title>The genome of Folsomia candida.</title>
        <authorList>
            <person name="Faddeeva A."/>
            <person name="Derks M.F."/>
            <person name="Anvar Y."/>
            <person name="Smit S."/>
            <person name="Van Straalen N."/>
            <person name="Roelofs D."/>
        </authorList>
    </citation>
    <scope>NUCLEOTIDE SEQUENCE [LARGE SCALE GENOMIC DNA]</scope>
    <source>
        <strain evidence="14 15">VU population</strain>
        <tissue evidence="14">Whole body</tissue>
    </source>
</reference>
<comment type="function">
    <text evidence="10">Component of an histone acetyltransferase complex.</text>
</comment>
<feature type="region of interest" description="Disordered" evidence="12">
    <location>
        <begin position="64"/>
        <end position="87"/>
    </location>
</feature>
<feature type="compositionally biased region" description="Basic and acidic residues" evidence="12">
    <location>
        <begin position="142"/>
        <end position="164"/>
    </location>
</feature>
<dbReference type="InterPro" id="IPR019786">
    <property type="entry name" value="Zinc_finger_PHD-type_CS"/>
</dbReference>
<keyword evidence="11" id="KW-0175">Coiled coil</keyword>
<feature type="coiled-coil region" evidence="11">
    <location>
        <begin position="110"/>
        <end position="137"/>
    </location>
</feature>